<keyword evidence="3" id="KW-1185">Reference proteome</keyword>
<proteinExistence type="predicted"/>
<comment type="caution">
    <text evidence="2">The sequence shown here is derived from an EMBL/GenBank/DDBJ whole genome shotgun (WGS) entry which is preliminary data.</text>
</comment>
<evidence type="ECO:0000313" key="3">
    <source>
        <dbReference type="Proteomes" id="UP000048984"/>
    </source>
</evidence>
<accession>A0A0P6W3Z3</accession>
<feature type="coiled-coil region" evidence="1">
    <location>
        <begin position="77"/>
        <end position="104"/>
    </location>
</feature>
<dbReference type="Proteomes" id="UP000048984">
    <property type="component" value="Unassembled WGS sequence"/>
</dbReference>
<evidence type="ECO:0000313" key="2">
    <source>
        <dbReference type="EMBL" id="KPL53142.1"/>
    </source>
</evidence>
<name>A0A0P6W3Z3_9HYPH</name>
<keyword evidence="1" id="KW-0175">Coiled coil</keyword>
<evidence type="ECO:0000256" key="1">
    <source>
        <dbReference type="SAM" id="Coils"/>
    </source>
</evidence>
<gene>
    <name evidence="2" type="ORF">ABB55_13720</name>
</gene>
<reference evidence="2 3" key="1">
    <citation type="submission" date="2015-09" db="EMBL/GenBank/DDBJ databases">
        <authorList>
            <person name="Jackson K.R."/>
            <person name="Lunt B.L."/>
            <person name="Fisher J.N.B."/>
            <person name="Gardner A.V."/>
            <person name="Bailey M.E."/>
            <person name="Deus L.M."/>
            <person name="Earl A.S."/>
            <person name="Gibby P.D."/>
            <person name="Hartmann K.A."/>
            <person name="Liu J.E."/>
            <person name="Manci A.M."/>
            <person name="Nielsen D.A."/>
            <person name="Solomon M.B."/>
            <person name="Breakwell D.P."/>
            <person name="Burnett S.H."/>
            <person name="Grose J.H."/>
        </authorList>
    </citation>
    <scope>NUCLEOTIDE SEQUENCE [LARGE SCALE GENOMIC DNA]</scope>
    <source>
        <strain evidence="2 3">16</strain>
    </source>
</reference>
<reference evidence="2 3" key="2">
    <citation type="submission" date="2015-10" db="EMBL/GenBank/DDBJ databases">
        <title>Draft Genome Sequence of Prosthecomicrobium hirschii ATCC 27832.</title>
        <authorList>
            <person name="Daniel J."/>
            <person name="Givan S.A."/>
            <person name="Brun Y.V."/>
            <person name="Brown P.J."/>
        </authorList>
    </citation>
    <scope>NUCLEOTIDE SEQUENCE [LARGE SCALE GENOMIC DNA]</scope>
    <source>
        <strain evidence="2 3">16</strain>
    </source>
</reference>
<dbReference type="RefSeq" id="WP_054359307.1">
    <property type="nucleotide sequence ID" value="NZ_LJYW01000001.1"/>
</dbReference>
<sequence length="110" mass="11820">MQQEKPEPDEGDAPSASTLIGEAEAALRRNVDDLAEAARTLGHAGIAEFQDLAASLDVIGRRLAMSDPIHPEGRDFRVRLAAHLDTLRESLDDLLAEMASVSRESGSQAK</sequence>
<dbReference type="AlphaFoldDB" id="A0A0P6W3Z3"/>
<dbReference type="EMBL" id="LJYW01000001">
    <property type="protein sequence ID" value="KPL53142.1"/>
    <property type="molecule type" value="Genomic_DNA"/>
</dbReference>
<organism evidence="2 3">
    <name type="scientific">Prosthecodimorpha hirschii</name>
    <dbReference type="NCBI Taxonomy" id="665126"/>
    <lineage>
        <taxon>Bacteria</taxon>
        <taxon>Pseudomonadati</taxon>
        <taxon>Pseudomonadota</taxon>
        <taxon>Alphaproteobacteria</taxon>
        <taxon>Hyphomicrobiales</taxon>
        <taxon>Ancalomicrobiaceae</taxon>
        <taxon>Prosthecodimorpha</taxon>
    </lineage>
</organism>
<protein>
    <submittedName>
        <fullName evidence="2">Uncharacterized protein</fullName>
    </submittedName>
</protein>